<reference evidence="3 4" key="1">
    <citation type="submission" date="2019-01" db="EMBL/GenBank/DDBJ databases">
        <authorList>
            <person name="Chen W.-M."/>
        </authorList>
    </citation>
    <scope>NUCLEOTIDE SEQUENCE [LARGE SCALE GENOMIC DNA]</scope>
    <source>
        <strain evidence="3 4">KYPY4</strain>
    </source>
</reference>
<protein>
    <submittedName>
        <fullName evidence="3">PEP-CTERM sorting domain-containing protein</fullName>
    </submittedName>
</protein>
<dbReference type="PROSITE" id="PS51318">
    <property type="entry name" value="TAT"/>
    <property type="match status" value="1"/>
</dbReference>
<dbReference type="RefSeq" id="WP_128227006.1">
    <property type="nucleotide sequence ID" value="NZ_SACR01000001.1"/>
</dbReference>
<keyword evidence="1" id="KW-0732">Signal</keyword>
<dbReference type="NCBIfam" id="TIGR02595">
    <property type="entry name" value="PEP_CTERM"/>
    <property type="match status" value="1"/>
</dbReference>
<dbReference type="Proteomes" id="UP000285575">
    <property type="component" value="Unassembled WGS sequence"/>
</dbReference>
<evidence type="ECO:0000259" key="2">
    <source>
        <dbReference type="Pfam" id="PF07589"/>
    </source>
</evidence>
<dbReference type="Pfam" id="PF07589">
    <property type="entry name" value="PEP-CTERM"/>
    <property type="match status" value="1"/>
</dbReference>
<sequence>MNSSRFSFRTALATAALAALAATAPAQAEVRVTTLATPLTTAPNTGGGLNDGTGVWFNVLTGTAESRGFFFPDPLFADGLFFLLLDTVTYSSPEAMIFTQGFFSRGNGVVYESVDNPNPAWFGYGAVIGPNTGYQSPGAGFPDIGPLFGNGQVGRGYVGLTIRNPAGNSASDVFYGYADITINPNFSLTLNAFAYEDVMGRAITTPVPEPATALSFAFGLAGLAGLAWRRRMAPR</sequence>
<keyword evidence="4" id="KW-1185">Reference proteome</keyword>
<dbReference type="InterPro" id="IPR013424">
    <property type="entry name" value="Ice-binding_C"/>
</dbReference>
<evidence type="ECO:0000256" key="1">
    <source>
        <dbReference type="SAM" id="SignalP"/>
    </source>
</evidence>
<dbReference type="InterPro" id="IPR006311">
    <property type="entry name" value="TAT_signal"/>
</dbReference>
<accession>A0A437RRG9</accession>
<evidence type="ECO:0000313" key="3">
    <source>
        <dbReference type="EMBL" id="RVU49369.1"/>
    </source>
</evidence>
<gene>
    <name evidence="3" type="ORF">EOE66_01995</name>
</gene>
<dbReference type="EMBL" id="SACR01000001">
    <property type="protein sequence ID" value="RVU49369.1"/>
    <property type="molecule type" value="Genomic_DNA"/>
</dbReference>
<proteinExistence type="predicted"/>
<organism evidence="3 4">
    <name type="scientific">Rubrivivax rivuli</name>
    <dbReference type="NCBI Taxonomy" id="1862385"/>
    <lineage>
        <taxon>Bacteria</taxon>
        <taxon>Pseudomonadati</taxon>
        <taxon>Pseudomonadota</taxon>
        <taxon>Betaproteobacteria</taxon>
        <taxon>Burkholderiales</taxon>
        <taxon>Sphaerotilaceae</taxon>
        <taxon>Rubrivivax</taxon>
    </lineage>
</organism>
<feature type="signal peptide" evidence="1">
    <location>
        <begin position="1"/>
        <end position="28"/>
    </location>
</feature>
<name>A0A437RRG9_9BURK</name>
<dbReference type="AlphaFoldDB" id="A0A437RRG9"/>
<feature type="domain" description="Ice-binding protein C-terminal" evidence="2">
    <location>
        <begin position="206"/>
        <end position="231"/>
    </location>
</feature>
<comment type="caution">
    <text evidence="3">The sequence shown here is derived from an EMBL/GenBank/DDBJ whole genome shotgun (WGS) entry which is preliminary data.</text>
</comment>
<feature type="chain" id="PRO_5019081472" evidence="1">
    <location>
        <begin position="29"/>
        <end position="235"/>
    </location>
</feature>
<dbReference type="OrthoDB" id="9930378at2"/>
<evidence type="ECO:0000313" key="4">
    <source>
        <dbReference type="Proteomes" id="UP000285575"/>
    </source>
</evidence>